<keyword evidence="4 8" id="KW-0479">Metal-binding</keyword>
<dbReference type="InterPro" id="IPR001128">
    <property type="entry name" value="Cyt_P450"/>
</dbReference>
<sequence>MLFAIVVVLLTILILQFVVKQYRINTQLKGFVSPPGSLLLRHFNVFSSENDLIPNLLEISRKYGGRVKLDVFHGTTVLLVTDKDLICHVLGTKQIVLKDAFYDLCKKWIGQGVITCKPEKWTKTRKMLNPVFNVQQLQTYVTLFENPIKILIEKLKCETGNDGFDVLPYLSLCTLDIICETVLGIKLNAQKNTDLQYSRDIHTVTSIILRRLFSPLKRNDVTFRFTEDYQIEAEAVRRIRNFTQQVIDERRLKKETDAKSKKSSLLDILLEAKIDDKPMTDEELIDEVQSFLFAGHDTSATSVGLVLYILSKHQDIQDKVVKELESVLGTDNKYPTPTDLNEMKYLEMAIKETMRYYTVAPFLSRMIDEDISFGDIFIPKGLSIIVFLYGLHMNPEYFPNPEKFDPTRFEKEVTPYTFMPFGGGPRNCIGQRFGMMEIKCMLIEILRNFRILEVSGHIPQLTAMIVLRFKNGMMIKLEPR</sequence>
<dbReference type="PRINTS" id="PR00463">
    <property type="entry name" value="EP450I"/>
</dbReference>
<dbReference type="InterPro" id="IPR036396">
    <property type="entry name" value="Cyt_P450_sf"/>
</dbReference>
<evidence type="ECO:0000256" key="8">
    <source>
        <dbReference type="PIRSR" id="PIRSR602401-1"/>
    </source>
</evidence>
<name>A0AAW1I9E7_POPJA</name>
<keyword evidence="7 9" id="KW-0503">Monooxygenase</keyword>
<comment type="caution">
    <text evidence="10">The sequence shown here is derived from an EMBL/GenBank/DDBJ whole genome shotgun (WGS) entry which is preliminary data.</text>
</comment>
<dbReference type="AlphaFoldDB" id="A0AAW1I9E7"/>
<keyword evidence="5 9" id="KW-0560">Oxidoreductase</keyword>
<comment type="cofactor">
    <cofactor evidence="1 8">
        <name>heme</name>
        <dbReference type="ChEBI" id="CHEBI:30413"/>
    </cofactor>
</comment>
<dbReference type="GO" id="GO:0016705">
    <property type="term" value="F:oxidoreductase activity, acting on paired donors, with incorporation or reduction of molecular oxygen"/>
    <property type="evidence" value="ECO:0007669"/>
    <property type="project" value="InterPro"/>
</dbReference>
<protein>
    <submittedName>
        <fullName evidence="10">Cytochrome P450</fullName>
    </submittedName>
</protein>
<reference evidence="10 11" key="1">
    <citation type="journal article" date="2024" name="BMC Genomics">
        <title>De novo assembly and annotation of Popillia japonica's genome with initial clues to its potential as an invasive pest.</title>
        <authorList>
            <person name="Cucini C."/>
            <person name="Boschi S."/>
            <person name="Funari R."/>
            <person name="Cardaioli E."/>
            <person name="Iannotti N."/>
            <person name="Marturano G."/>
            <person name="Paoli F."/>
            <person name="Bruttini M."/>
            <person name="Carapelli A."/>
            <person name="Frati F."/>
            <person name="Nardi F."/>
        </authorList>
    </citation>
    <scope>NUCLEOTIDE SEQUENCE [LARGE SCALE GENOMIC DNA]</scope>
    <source>
        <strain evidence="10">DMR45628</strain>
    </source>
</reference>
<dbReference type="InterPro" id="IPR017972">
    <property type="entry name" value="Cyt_P450_CS"/>
</dbReference>
<organism evidence="10 11">
    <name type="scientific">Popillia japonica</name>
    <name type="common">Japanese beetle</name>
    <dbReference type="NCBI Taxonomy" id="7064"/>
    <lineage>
        <taxon>Eukaryota</taxon>
        <taxon>Metazoa</taxon>
        <taxon>Ecdysozoa</taxon>
        <taxon>Arthropoda</taxon>
        <taxon>Hexapoda</taxon>
        <taxon>Insecta</taxon>
        <taxon>Pterygota</taxon>
        <taxon>Neoptera</taxon>
        <taxon>Endopterygota</taxon>
        <taxon>Coleoptera</taxon>
        <taxon>Polyphaga</taxon>
        <taxon>Scarabaeiformia</taxon>
        <taxon>Scarabaeidae</taxon>
        <taxon>Rutelinae</taxon>
        <taxon>Popillia</taxon>
    </lineage>
</organism>
<dbReference type="GO" id="GO:0004497">
    <property type="term" value="F:monooxygenase activity"/>
    <property type="evidence" value="ECO:0007669"/>
    <property type="project" value="UniProtKB-KW"/>
</dbReference>
<dbReference type="Pfam" id="PF00067">
    <property type="entry name" value="p450"/>
    <property type="match status" value="1"/>
</dbReference>
<evidence type="ECO:0000256" key="7">
    <source>
        <dbReference type="ARBA" id="ARBA00023033"/>
    </source>
</evidence>
<keyword evidence="3 8" id="KW-0349">Heme</keyword>
<keyword evidence="11" id="KW-1185">Reference proteome</keyword>
<dbReference type="GO" id="GO:0020037">
    <property type="term" value="F:heme binding"/>
    <property type="evidence" value="ECO:0007669"/>
    <property type="project" value="InterPro"/>
</dbReference>
<proteinExistence type="inferred from homology"/>
<evidence type="ECO:0000256" key="9">
    <source>
        <dbReference type="RuleBase" id="RU000461"/>
    </source>
</evidence>
<evidence type="ECO:0000256" key="3">
    <source>
        <dbReference type="ARBA" id="ARBA00022617"/>
    </source>
</evidence>
<evidence type="ECO:0000313" key="10">
    <source>
        <dbReference type="EMBL" id="KAK9685619.1"/>
    </source>
</evidence>
<evidence type="ECO:0000256" key="4">
    <source>
        <dbReference type="ARBA" id="ARBA00022723"/>
    </source>
</evidence>
<evidence type="ECO:0000256" key="5">
    <source>
        <dbReference type="ARBA" id="ARBA00023002"/>
    </source>
</evidence>
<dbReference type="InterPro" id="IPR050196">
    <property type="entry name" value="Cytochrome_P450_Monoox"/>
</dbReference>
<dbReference type="PRINTS" id="PR00385">
    <property type="entry name" value="P450"/>
</dbReference>
<feature type="binding site" description="axial binding residue" evidence="8">
    <location>
        <position position="428"/>
    </location>
    <ligand>
        <name>heme</name>
        <dbReference type="ChEBI" id="CHEBI:30413"/>
    </ligand>
    <ligandPart>
        <name>Fe</name>
        <dbReference type="ChEBI" id="CHEBI:18248"/>
    </ligandPart>
</feature>
<evidence type="ECO:0000256" key="2">
    <source>
        <dbReference type="ARBA" id="ARBA00010617"/>
    </source>
</evidence>
<evidence type="ECO:0000256" key="1">
    <source>
        <dbReference type="ARBA" id="ARBA00001971"/>
    </source>
</evidence>
<dbReference type="PANTHER" id="PTHR24291:SF187">
    <property type="entry name" value="CYTOCHROME P450 4AE1-RELATED"/>
    <property type="match status" value="1"/>
</dbReference>
<accession>A0AAW1I9E7</accession>
<evidence type="ECO:0000256" key="6">
    <source>
        <dbReference type="ARBA" id="ARBA00023004"/>
    </source>
</evidence>
<dbReference type="GO" id="GO:0005506">
    <property type="term" value="F:iron ion binding"/>
    <property type="evidence" value="ECO:0007669"/>
    <property type="project" value="InterPro"/>
</dbReference>
<evidence type="ECO:0000313" key="11">
    <source>
        <dbReference type="Proteomes" id="UP001458880"/>
    </source>
</evidence>
<dbReference type="Gene3D" id="1.10.630.10">
    <property type="entry name" value="Cytochrome P450"/>
    <property type="match status" value="1"/>
</dbReference>
<dbReference type="PROSITE" id="PS00086">
    <property type="entry name" value="CYTOCHROME_P450"/>
    <property type="match status" value="1"/>
</dbReference>
<dbReference type="SUPFAM" id="SSF48264">
    <property type="entry name" value="Cytochrome P450"/>
    <property type="match status" value="1"/>
</dbReference>
<dbReference type="Proteomes" id="UP001458880">
    <property type="component" value="Unassembled WGS sequence"/>
</dbReference>
<dbReference type="PANTHER" id="PTHR24291">
    <property type="entry name" value="CYTOCHROME P450 FAMILY 4"/>
    <property type="match status" value="1"/>
</dbReference>
<keyword evidence="6 8" id="KW-0408">Iron</keyword>
<comment type="similarity">
    <text evidence="2 9">Belongs to the cytochrome P450 family.</text>
</comment>
<dbReference type="EMBL" id="JASPKY010000765">
    <property type="protein sequence ID" value="KAK9685619.1"/>
    <property type="molecule type" value="Genomic_DNA"/>
</dbReference>
<gene>
    <name evidence="10" type="ORF">QE152_g37900</name>
</gene>
<dbReference type="InterPro" id="IPR002401">
    <property type="entry name" value="Cyt_P450_E_grp-I"/>
</dbReference>
<dbReference type="CDD" id="cd20628">
    <property type="entry name" value="CYP4"/>
    <property type="match status" value="1"/>
</dbReference>